<dbReference type="OrthoDB" id="9792276at2"/>
<dbReference type="InterPro" id="IPR058240">
    <property type="entry name" value="rSAM_sf"/>
</dbReference>
<dbReference type="GO" id="GO:0051539">
    <property type="term" value="F:4 iron, 4 sulfur cluster binding"/>
    <property type="evidence" value="ECO:0007669"/>
    <property type="project" value="UniProtKB-KW"/>
</dbReference>
<dbReference type="GO" id="GO:0006783">
    <property type="term" value="P:heme biosynthetic process"/>
    <property type="evidence" value="ECO:0007669"/>
    <property type="project" value="TreeGrafter"/>
</dbReference>
<dbReference type="Gene3D" id="3.20.20.70">
    <property type="entry name" value="Aldolase class I"/>
    <property type="match status" value="1"/>
</dbReference>
<dbReference type="GO" id="GO:0046872">
    <property type="term" value="F:metal ion binding"/>
    <property type="evidence" value="ECO:0007669"/>
    <property type="project" value="UniProtKB-KW"/>
</dbReference>
<evidence type="ECO:0000313" key="12">
    <source>
        <dbReference type="Proteomes" id="UP000294575"/>
    </source>
</evidence>
<dbReference type="FunFam" id="3.20.20.70:FF:000188">
    <property type="entry name" value="Mycofactocin radical SAM maturase MftC"/>
    <property type="match status" value="1"/>
</dbReference>
<dbReference type="PIRSF" id="PIRSF037420">
    <property type="entry name" value="PQQ_syn_pqqE"/>
    <property type="match status" value="1"/>
</dbReference>
<dbReference type="SFLD" id="SFLDS00029">
    <property type="entry name" value="Radical_SAM"/>
    <property type="match status" value="1"/>
</dbReference>
<comment type="cofactor">
    <cofactor evidence="1">
        <name>[4Fe-4S] cluster</name>
        <dbReference type="ChEBI" id="CHEBI:49883"/>
    </cofactor>
</comment>
<name>A0A4R6U1G1_9GAMM</name>
<evidence type="ECO:0000256" key="4">
    <source>
        <dbReference type="ARBA" id="ARBA00022723"/>
    </source>
</evidence>
<protein>
    <recommendedName>
        <fullName evidence="9">Pre-heme d1 synthase</fullName>
    </recommendedName>
</protein>
<keyword evidence="4" id="KW-0479">Metal-binding</keyword>
<dbReference type="SUPFAM" id="SSF102114">
    <property type="entry name" value="Radical SAM enzymes"/>
    <property type="match status" value="1"/>
</dbReference>
<dbReference type="Proteomes" id="UP000294575">
    <property type="component" value="Unassembled WGS sequence"/>
</dbReference>
<evidence type="ECO:0000313" key="11">
    <source>
        <dbReference type="EMBL" id="TDQ38145.1"/>
    </source>
</evidence>
<dbReference type="CDD" id="cd21123">
    <property type="entry name" value="SPASM_MftC-like"/>
    <property type="match status" value="1"/>
</dbReference>
<evidence type="ECO:0000256" key="6">
    <source>
        <dbReference type="ARBA" id="ARBA00023014"/>
    </source>
</evidence>
<evidence type="ECO:0000256" key="8">
    <source>
        <dbReference type="ARBA" id="ARBA00056787"/>
    </source>
</evidence>
<evidence type="ECO:0000256" key="5">
    <source>
        <dbReference type="ARBA" id="ARBA00023004"/>
    </source>
</evidence>
<comment type="caution">
    <text evidence="11">The sequence shown here is derived from an EMBL/GenBank/DDBJ whole genome shotgun (WGS) entry which is preliminary data.</text>
</comment>
<dbReference type="NCBIfam" id="TIGR04051">
    <property type="entry name" value="rSAM_NirJ"/>
    <property type="match status" value="1"/>
</dbReference>
<organism evidence="11 12">
    <name type="scientific">Thiopseudomonas denitrificans</name>
    <dbReference type="NCBI Taxonomy" id="1501432"/>
    <lineage>
        <taxon>Bacteria</taxon>
        <taxon>Pseudomonadati</taxon>
        <taxon>Pseudomonadota</taxon>
        <taxon>Gammaproteobacteria</taxon>
        <taxon>Pseudomonadales</taxon>
        <taxon>Pseudomonadaceae</taxon>
        <taxon>Thiopseudomonas</taxon>
    </lineage>
</organism>
<dbReference type="EMBL" id="SNYK01000005">
    <property type="protein sequence ID" value="TDQ38145.1"/>
    <property type="molecule type" value="Genomic_DNA"/>
</dbReference>
<keyword evidence="12" id="KW-1185">Reference proteome</keyword>
<keyword evidence="6" id="KW-0411">Iron-sulfur</keyword>
<dbReference type="SFLD" id="SFLDG01386">
    <property type="entry name" value="main_SPASM_domain-containing"/>
    <property type="match status" value="1"/>
</dbReference>
<dbReference type="PANTHER" id="PTHR11228">
    <property type="entry name" value="RADICAL SAM DOMAIN PROTEIN"/>
    <property type="match status" value="1"/>
</dbReference>
<keyword evidence="2" id="KW-0004">4Fe-4S</keyword>
<dbReference type="SFLD" id="SFLDF00393">
    <property type="entry name" value="heme_D1_biosynthesis_(NirJ-lik"/>
    <property type="match status" value="1"/>
</dbReference>
<proteinExistence type="inferred from homology"/>
<accession>A0A4R6U1G1</accession>
<dbReference type="PANTHER" id="PTHR11228:SF7">
    <property type="entry name" value="PQQA PEPTIDE CYCLASE"/>
    <property type="match status" value="1"/>
</dbReference>
<evidence type="ECO:0000256" key="2">
    <source>
        <dbReference type="ARBA" id="ARBA00022485"/>
    </source>
</evidence>
<dbReference type="InterPro" id="IPR007197">
    <property type="entry name" value="rSAM"/>
</dbReference>
<evidence type="ECO:0000259" key="10">
    <source>
        <dbReference type="PROSITE" id="PS51918"/>
    </source>
</evidence>
<dbReference type="SFLD" id="SFLDG01385">
    <property type="entry name" value="heme_carboxy_lyase_like"/>
    <property type="match status" value="1"/>
</dbReference>
<dbReference type="InterPro" id="IPR006638">
    <property type="entry name" value="Elp3/MiaA/NifB-like_rSAM"/>
</dbReference>
<gene>
    <name evidence="11" type="ORF">DFQ45_10556</name>
</gene>
<sequence>MMRISSYLRAIAGQAPEPRAAKPGSTRAPVVIWNTLRRCNLTCKHCYSTSADIDFKGELDTAEALDVIDQLHEAGVKVLVLSGGEPLMRPDILQLAKYARDYGFYVALSTNGTLINDSNIEEIADCDFDYVGISIDGLPDIHDEFRRMKGGFDAAMNGVRLCREKNLKVGLRTTLTQHNYPQLPALLDLMREYDVQKYYLSHLNYSGRGKRNQSVDAHRSMTRSAMTQIFERAWEDVQRGVETDFVSGNNDADGVLLLQWIKEKMPEHAEQMERMLRAWGGNASGAGIANIDNLGDVHPDTYWWQHTVGNVRERRFADIWLHQPDPLLTELRQHPRPVKGRCGQCQWLAVCNGNTRTRAWAQGDMWAEDPGCYLTDEEIGLQQPELIGAVELT</sequence>
<dbReference type="AlphaFoldDB" id="A0A4R6U1G1"/>
<dbReference type="InterPro" id="IPR023992">
    <property type="entry name" value="HemeD1_Synth_NirJ"/>
</dbReference>
<dbReference type="GO" id="GO:0003824">
    <property type="term" value="F:catalytic activity"/>
    <property type="evidence" value="ECO:0007669"/>
    <property type="project" value="InterPro"/>
</dbReference>
<feature type="domain" description="Radical SAM core" evidence="10">
    <location>
        <begin position="22"/>
        <end position="244"/>
    </location>
</feature>
<dbReference type="CDD" id="cd01335">
    <property type="entry name" value="Radical_SAM"/>
    <property type="match status" value="1"/>
</dbReference>
<keyword evidence="5" id="KW-0408">Iron</keyword>
<dbReference type="SFLD" id="SFLDG01067">
    <property type="entry name" value="SPASM/twitch_domain_containing"/>
    <property type="match status" value="1"/>
</dbReference>
<dbReference type="Pfam" id="PF04055">
    <property type="entry name" value="Radical_SAM"/>
    <property type="match status" value="1"/>
</dbReference>
<keyword evidence="3" id="KW-0949">S-adenosyl-L-methionine</keyword>
<dbReference type="InterPro" id="IPR034480">
    <property type="entry name" value="Heme_synthase-like"/>
</dbReference>
<comment type="function">
    <text evidence="8">Involved in heme d1 biosynthesis. Radical SAM enzyme that catalyzes the removal of two propionate side chains from the intermediate 12,18-didecarboxysiroheme (DDSH) and may introduce the keto functions on rings A and B, yielding the heme d1 precursor dihydro-heme d1.</text>
</comment>
<dbReference type="SMART" id="SM00729">
    <property type="entry name" value="Elp3"/>
    <property type="match status" value="1"/>
</dbReference>
<dbReference type="InterPro" id="IPR017200">
    <property type="entry name" value="PqqE-like"/>
</dbReference>
<evidence type="ECO:0000256" key="3">
    <source>
        <dbReference type="ARBA" id="ARBA00022691"/>
    </source>
</evidence>
<comment type="similarity">
    <text evidence="7">Belongs to the radical SAM superfamily.</text>
</comment>
<dbReference type="InterPro" id="IPR050377">
    <property type="entry name" value="Radical_SAM_PqqE_MftC-like"/>
</dbReference>
<dbReference type="RefSeq" id="WP_101497157.1">
    <property type="nucleotide sequence ID" value="NZ_LNJZ01000008.1"/>
</dbReference>
<reference evidence="11 12" key="1">
    <citation type="submission" date="2019-03" db="EMBL/GenBank/DDBJ databases">
        <title>Genomic Encyclopedia of Type Strains, Phase IV (KMG-IV): sequencing the most valuable type-strain genomes for metagenomic binning, comparative biology and taxonomic classification.</title>
        <authorList>
            <person name="Goeker M."/>
        </authorList>
    </citation>
    <scope>NUCLEOTIDE SEQUENCE [LARGE SCALE GENOMIC DNA]</scope>
    <source>
        <strain evidence="11 12">DSM 28679</strain>
    </source>
</reference>
<evidence type="ECO:0000256" key="1">
    <source>
        <dbReference type="ARBA" id="ARBA00001966"/>
    </source>
</evidence>
<dbReference type="InterPro" id="IPR013785">
    <property type="entry name" value="Aldolase_TIM"/>
</dbReference>
<evidence type="ECO:0000256" key="9">
    <source>
        <dbReference type="ARBA" id="ARBA00073867"/>
    </source>
</evidence>
<dbReference type="PROSITE" id="PS51918">
    <property type="entry name" value="RADICAL_SAM"/>
    <property type="match status" value="1"/>
</dbReference>
<evidence type="ECO:0000256" key="7">
    <source>
        <dbReference type="ARBA" id="ARBA00023462"/>
    </source>
</evidence>